<evidence type="ECO:0000313" key="1">
    <source>
        <dbReference type="EMBL" id="VDL69170.1"/>
    </source>
</evidence>
<evidence type="ECO:0000313" key="2">
    <source>
        <dbReference type="Proteomes" id="UP000271162"/>
    </source>
</evidence>
<organism evidence="3">
    <name type="scientific">Nippostrongylus brasiliensis</name>
    <name type="common">Rat hookworm</name>
    <dbReference type="NCBI Taxonomy" id="27835"/>
    <lineage>
        <taxon>Eukaryota</taxon>
        <taxon>Metazoa</taxon>
        <taxon>Ecdysozoa</taxon>
        <taxon>Nematoda</taxon>
        <taxon>Chromadorea</taxon>
        <taxon>Rhabditida</taxon>
        <taxon>Rhabditina</taxon>
        <taxon>Rhabditomorpha</taxon>
        <taxon>Strongyloidea</taxon>
        <taxon>Heligmosomidae</taxon>
        <taxon>Nippostrongylus</taxon>
    </lineage>
</organism>
<proteinExistence type="predicted"/>
<dbReference type="AlphaFoldDB" id="A0A0N4XSS8"/>
<dbReference type="Proteomes" id="UP000271162">
    <property type="component" value="Unassembled WGS sequence"/>
</dbReference>
<reference evidence="1 2" key="2">
    <citation type="submission" date="2018-11" db="EMBL/GenBank/DDBJ databases">
        <authorList>
            <consortium name="Pathogen Informatics"/>
        </authorList>
    </citation>
    <scope>NUCLEOTIDE SEQUENCE [LARGE SCALE GENOMIC DNA]</scope>
</reference>
<sequence length="115" mass="13524">MLLLFFMKPPHEHKLLCWILNRISDDLANKEFKDELGTMLGLLEDICYDGEDDSREYLSSVVRITSTLITNNLSMHQLRDNESMLTEIRERLIRRLYKQILDCIQQEHGSSPLDV</sequence>
<dbReference type="EMBL" id="UYSL01014151">
    <property type="protein sequence ID" value="VDL69170.1"/>
    <property type="molecule type" value="Genomic_DNA"/>
</dbReference>
<reference evidence="3" key="1">
    <citation type="submission" date="2017-02" db="UniProtKB">
        <authorList>
            <consortium name="WormBaseParasite"/>
        </authorList>
    </citation>
    <scope>IDENTIFICATION</scope>
</reference>
<name>A0A0N4XSS8_NIPBR</name>
<protein>
    <submittedName>
        <fullName evidence="3">Fes1 domain-containing protein</fullName>
    </submittedName>
</protein>
<evidence type="ECO:0000313" key="3">
    <source>
        <dbReference type="WBParaSite" id="NBR_0000558001-mRNA-1"/>
    </source>
</evidence>
<gene>
    <name evidence="1" type="ORF">NBR_LOCUS5581</name>
</gene>
<keyword evidence="2" id="KW-1185">Reference proteome</keyword>
<dbReference type="WBParaSite" id="NBR_0000558001-mRNA-1">
    <property type="protein sequence ID" value="NBR_0000558001-mRNA-1"/>
    <property type="gene ID" value="NBR_0000558001"/>
</dbReference>
<accession>A0A0N4XSS8</accession>